<accession>A0ABT2QHS8</accession>
<sequence length="170" mass="18557">MGYACPVCDEQQADAVHLANHLAITASIGRQDHLEWLEEYAPDWADCGPEELGEQVVEYALEVETPEFASESAESAGGHGHGHEHSHGKPSFENELARQTSQPGRGAAMSGDTGRILEEAREMTAQMYEDEEGSEGDGETEDGDDERESESETERTDEAEAEATTEDENE</sequence>
<dbReference type="Proteomes" id="UP001320972">
    <property type="component" value="Unassembled WGS sequence"/>
</dbReference>
<name>A0ABT2QHS8_9EURY</name>
<evidence type="ECO:0000256" key="1">
    <source>
        <dbReference type="SAM" id="MobiDB-lite"/>
    </source>
</evidence>
<proteinExistence type="predicted"/>
<keyword evidence="3" id="KW-1185">Reference proteome</keyword>
<feature type="compositionally biased region" description="Acidic residues" evidence="1">
    <location>
        <begin position="159"/>
        <end position="170"/>
    </location>
</feature>
<evidence type="ECO:0000313" key="2">
    <source>
        <dbReference type="EMBL" id="MCU4974434.1"/>
    </source>
</evidence>
<dbReference type="InterPro" id="IPR043833">
    <property type="entry name" value="DUF5810"/>
</dbReference>
<dbReference type="EMBL" id="JAOPKB010000011">
    <property type="protein sequence ID" value="MCU4974434.1"/>
    <property type="molecule type" value="Genomic_DNA"/>
</dbReference>
<comment type="caution">
    <text evidence="2">The sequence shown here is derived from an EMBL/GenBank/DDBJ whole genome shotgun (WGS) entry which is preliminary data.</text>
</comment>
<reference evidence="2 3" key="1">
    <citation type="submission" date="2022-09" db="EMBL/GenBank/DDBJ databases">
        <title>Enrichment on poylsaccharides allowed isolation of novel metabolic and taxonomic groups of Haloarchaea.</title>
        <authorList>
            <person name="Sorokin D.Y."/>
            <person name="Elcheninov A.G."/>
            <person name="Khizhniak T.V."/>
            <person name="Kolganova T.V."/>
            <person name="Kublanov I.V."/>
        </authorList>
    </citation>
    <scope>NUCLEOTIDE SEQUENCE [LARGE SCALE GENOMIC DNA]</scope>
    <source>
        <strain evidence="2 3">AArc-m2/3/4</strain>
    </source>
</reference>
<organism evidence="2 3">
    <name type="scientific">Natronoglomus mannanivorans</name>
    <dbReference type="NCBI Taxonomy" id="2979990"/>
    <lineage>
        <taxon>Archaea</taxon>
        <taxon>Methanobacteriati</taxon>
        <taxon>Methanobacteriota</taxon>
        <taxon>Stenosarchaea group</taxon>
        <taxon>Halobacteria</taxon>
        <taxon>Halobacteriales</taxon>
        <taxon>Natrialbaceae</taxon>
        <taxon>Natronoglomus</taxon>
    </lineage>
</organism>
<feature type="compositionally biased region" description="Acidic residues" evidence="1">
    <location>
        <begin position="128"/>
        <end position="149"/>
    </location>
</feature>
<dbReference type="RefSeq" id="WP_338008529.1">
    <property type="nucleotide sequence ID" value="NZ_JAOPKB010000011.1"/>
</dbReference>
<feature type="compositionally biased region" description="Basic and acidic residues" evidence="1">
    <location>
        <begin position="81"/>
        <end position="96"/>
    </location>
</feature>
<protein>
    <submittedName>
        <fullName evidence="2">DUF5810 domain-containing protein</fullName>
    </submittedName>
</protein>
<evidence type="ECO:0000313" key="3">
    <source>
        <dbReference type="Proteomes" id="UP001320972"/>
    </source>
</evidence>
<feature type="region of interest" description="Disordered" evidence="1">
    <location>
        <begin position="67"/>
        <end position="170"/>
    </location>
</feature>
<dbReference type="Pfam" id="PF19126">
    <property type="entry name" value="DUF5810"/>
    <property type="match status" value="1"/>
</dbReference>
<gene>
    <name evidence="2" type="ORF">OB955_17055</name>
</gene>